<dbReference type="Proteomes" id="UP000565579">
    <property type="component" value="Unassembled WGS sequence"/>
</dbReference>
<reference evidence="1 2" key="1">
    <citation type="submission" date="2020-08" db="EMBL/GenBank/DDBJ databases">
        <title>Sequencing the genomes of 1000 actinobacteria strains.</title>
        <authorList>
            <person name="Klenk H.-P."/>
        </authorList>
    </citation>
    <scope>NUCLEOTIDE SEQUENCE [LARGE SCALE GENOMIC DNA]</scope>
    <source>
        <strain evidence="1 2">DSM 43768</strain>
    </source>
</reference>
<dbReference type="RefSeq" id="WP_185112800.1">
    <property type="nucleotide sequence ID" value="NZ_BAAAXY010000038.1"/>
</dbReference>
<proteinExistence type="predicted"/>
<evidence type="ECO:0000313" key="2">
    <source>
        <dbReference type="Proteomes" id="UP000565579"/>
    </source>
</evidence>
<keyword evidence="2" id="KW-1185">Reference proteome</keyword>
<organism evidence="1 2">
    <name type="scientific">Nonomuraea rubra</name>
    <dbReference type="NCBI Taxonomy" id="46180"/>
    <lineage>
        <taxon>Bacteria</taxon>
        <taxon>Bacillati</taxon>
        <taxon>Actinomycetota</taxon>
        <taxon>Actinomycetes</taxon>
        <taxon>Streptosporangiales</taxon>
        <taxon>Streptosporangiaceae</taxon>
        <taxon>Nonomuraea</taxon>
    </lineage>
</organism>
<protein>
    <submittedName>
        <fullName evidence="1">Uncharacterized protein</fullName>
    </submittedName>
</protein>
<dbReference type="AlphaFoldDB" id="A0A7X0P8F2"/>
<name>A0A7X0P8F2_9ACTN</name>
<evidence type="ECO:0000313" key="1">
    <source>
        <dbReference type="EMBL" id="MBB6557213.1"/>
    </source>
</evidence>
<accession>A0A7X0P8F2</accession>
<comment type="caution">
    <text evidence="1">The sequence shown here is derived from an EMBL/GenBank/DDBJ whole genome shotgun (WGS) entry which is preliminary data.</text>
</comment>
<gene>
    <name evidence="1" type="ORF">HD593_012103</name>
</gene>
<dbReference type="EMBL" id="JACHMI010000002">
    <property type="protein sequence ID" value="MBB6557213.1"/>
    <property type="molecule type" value="Genomic_DNA"/>
</dbReference>
<sequence length="56" mass="6187">MTSRATPVKAADVVKGRDGSYVVLRVRENGGLIKARHSATNTIWHLEVRDGAWARI</sequence>